<feature type="signal peptide" evidence="1">
    <location>
        <begin position="1"/>
        <end position="21"/>
    </location>
</feature>
<dbReference type="HAMAP" id="MF_01411">
    <property type="entry name" value="LPS_assembly_LptD"/>
    <property type="match status" value="1"/>
</dbReference>
<dbReference type="InterPro" id="IPR050218">
    <property type="entry name" value="LptD"/>
</dbReference>
<keyword evidence="4" id="KW-1185">Reference proteome</keyword>
<reference evidence="3 4" key="1">
    <citation type="submission" date="2021-02" db="EMBL/GenBank/DDBJ databases">
        <title>De Novo genome assembly of isolated myxobacteria.</title>
        <authorList>
            <person name="Stevens D.C."/>
        </authorList>
    </citation>
    <scope>NUCLEOTIDE SEQUENCE [LARGE SCALE GENOMIC DNA]</scope>
    <source>
        <strain evidence="4">SCPEA02</strain>
    </source>
</reference>
<protein>
    <submittedName>
        <fullName evidence="3">LPS assembly protein LptD</fullName>
    </submittedName>
</protein>
<dbReference type="Proteomes" id="UP000662747">
    <property type="component" value="Chromosome"/>
</dbReference>
<feature type="domain" description="LptD C-terminal" evidence="2">
    <location>
        <begin position="353"/>
        <end position="628"/>
    </location>
</feature>
<proteinExistence type="inferred from homology"/>
<dbReference type="Pfam" id="PF04453">
    <property type="entry name" value="LptD"/>
    <property type="match status" value="1"/>
</dbReference>
<dbReference type="InterPro" id="IPR007543">
    <property type="entry name" value="LptD_C"/>
</dbReference>
<dbReference type="InterPro" id="IPR020889">
    <property type="entry name" value="LipoPS_assembly_LptD"/>
</dbReference>
<dbReference type="PANTHER" id="PTHR30189">
    <property type="entry name" value="LPS-ASSEMBLY PROTEIN"/>
    <property type="match status" value="1"/>
</dbReference>
<evidence type="ECO:0000256" key="1">
    <source>
        <dbReference type="SAM" id="SignalP"/>
    </source>
</evidence>
<evidence type="ECO:0000259" key="2">
    <source>
        <dbReference type="Pfam" id="PF04453"/>
    </source>
</evidence>
<dbReference type="RefSeq" id="WP_206729268.1">
    <property type="nucleotide sequence ID" value="NZ_CP071090.1"/>
</dbReference>
<feature type="chain" id="PRO_5046012649" evidence="1">
    <location>
        <begin position="22"/>
        <end position="896"/>
    </location>
</feature>
<evidence type="ECO:0000313" key="3">
    <source>
        <dbReference type="EMBL" id="QSQ27752.1"/>
    </source>
</evidence>
<name>A0ABX7PBC2_9BACT</name>
<dbReference type="EMBL" id="CP071090">
    <property type="protein sequence ID" value="QSQ27752.1"/>
    <property type="molecule type" value="Genomic_DNA"/>
</dbReference>
<keyword evidence="1" id="KW-0732">Signal</keyword>
<dbReference type="Gene3D" id="2.60.450.10">
    <property type="entry name" value="Lipopolysaccharide (LPS) transport protein A like domain"/>
    <property type="match status" value="1"/>
</dbReference>
<sequence length="896" mass="96519">MSILVPLAAALLVSSAQIPLATQVQLPTGETVELAADFVAYEADKQVLTARGHCELRTGDMLLRADEVTYDEAGQVATASGNVMFVGPGGMAAVADSVHVDIRSFEANLQGGFFMQKKGVTLEAMLAAKTPQELRAMGETPVILSGTRIRRTGPNSFVVDDLAFTPCECGPGEPSWRVEASAANVVLGERATLSWPVVYVRSVPVFALPWLYLPLAERRSGLLIPKPSTSSLNGFSLEQPVFVTLGRSYDMTFTPGYFSGGGLVTRVIDDRGTADTKDDLTVRDPKVFGVKGARLLSEFRYVPSEHARGRLTLGVLYDSRPVRDPRDRDGAFYRELVDGAPGPNIITDARGLRGEASWQHTQELGSGWYDRVDASLVSDGFYTRDLTADIIAREFQYLRSTASLYKREDELYAGLDVSLRQDIRFGYNFFQPNLVPADAGTATPGLPPVAPGTDLPSPRTFQRLPGITLALPERPLPFLGGLTGGLKVEYTRLSPMLHSNGDEGLDGIFRPQANAVSPWYATVPGELVPDPAQSDGIFNASDREARHRLDFLPRVSTSFALGDYARVTPSLGLRQDIWTGEVSGRTYQRGYPIAGLLLDSQVATTWSGREGAKYRHAIAPSLELRYIPGGWGRVPSAGATPGGPPQPYDEVDAAVPLQPDGRTRAFLHGILAVDQTLRFKRGTNLQEPLRLRIGQGFDLTRNGSNPANPDERGPVLRDTFARLSASAGVLTAGGQIRLDPNTGRLTQVSADFNIDNGKAALYGRFDDLLVTSQAALDKGADPLAIGPDAVRRRLDTLVGSALFTPLGPSSAERVQTLIAGTRLRLGFGLGVRYEAFVQPLVDDPNPLSQQTLGLSYGPACDCWRVEGVMILRRNASPEFAGINVSVAGFGSFGSGG</sequence>
<accession>A0ABX7PBC2</accession>
<evidence type="ECO:0000313" key="4">
    <source>
        <dbReference type="Proteomes" id="UP000662747"/>
    </source>
</evidence>
<gene>
    <name evidence="3" type="primary">lptD</name>
    <name evidence="3" type="ORF">JY651_23870</name>
</gene>
<dbReference type="PANTHER" id="PTHR30189:SF1">
    <property type="entry name" value="LPS-ASSEMBLY PROTEIN LPTD"/>
    <property type="match status" value="1"/>
</dbReference>
<organism evidence="3 4">
    <name type="scientific">Pyxidicoccus parkwayensis</name>
    <dbReference type="NCBI Taxonomy" id="2813578"/>
    <lineage>
        <taxon>Bacteria</taxon>
        <taxon>Pseudomonadati</taxon>
        <taxon>Myxococcota</taxon>
        <taxon>Myxococcia</taxon>
        <taxon>Myxococcales</taxon>
        <taxon>Cystobacterineae</taxon>
        <taxon>Myxococcaceae</taxon>
        <taxon>Pyxidicoccus</taxon>
    </lineage>
</organism>